<gene>
    <name evidence="4" type="ordered locus">Nther_2097</name>
</gene>
<dbReference type="HOGENOM" id="CLU_1077006_0_0_9"/>
<dbReference type="InParanoid" id="B2A7F5"/>
<dbReference type="STRING" id="457570.Nther_2097"/>
<accession>B2A7F5</accession>
<keyword evidence="5" id="KW-1185">Reference proteome</keyword>
<evidence type="ECO:0000259" key="3">
    <source>
        <dbReference type="Pfam" id="PF20251"/>
    </source>
</evidence>
<dbReference type="EMBL" id="CP001034">
    <property type="protein sequence ID" value="ACB85664.1"/>
    <property type="molecule type" value="Genomic_DNA"/>
</dbReference>
<evidence type="ECO:0000256" key="1">
    <source>
        <dbReference type="SAM" id="SignalP"/>
    </source>
</evidence>
<dbReference type="AlphaFoldDB" id="B2A7F5"/>
<dbReference type="Pfam" id="PF07833">
    <property type="entry name" value="Cu_amine_oxidN1"/>
    <property type="match status" value="1"/>
</dbReference>
<feature type="chain" id="PRO_5002775221" evidence="1">
    <location>
        <begin position="26"/>
        <end position="258"/>
    </location>
</feature>
<dbReference type="eggNOG" id="COG2340">
    <property type="taxonomic scope" value="Bacteria"/>
</dbReference>
<organism evidence="4 5">
    <name type="scientific">Natranaerobius thermophilus (strain ATCC BAA-1301 / DSM 18059 / JW/NM-WN-LF)</name>
    <dbReference type="NCBI Taxonomy" id="457570"/>
    <lineage>
        <taxon>Bacteria</taxon>
        <taxon>Bacillati</taxon>
        <taxon>Bacillota</taxon>
        <taxon>Clostridia</taxon>
        <taxon>Natranaerobiales</taxon>
        <taxon>Natranaerobiaceae</taxon>
        <taxon>Natranaerobius</taxon>
    </lineage>
</organism>
<dbReference type="SUPFAM" id="SSF55383">
    <property type="entry name" value="Copper amine oxidase, domain N"/>
    <property type="match status" value="1"/>
</dbReference>
<dbReference type="KEGG" id="nth:Nther_2097"/>
<dbReference type="Pfam" id="PF20251">
    <property type="entry name" value="Big_14"/>
    <property type="match status" value="1"/>
</dbReference>
<dbReference type="OrthoDB" id="9763643at2"/>
<feature type="signal peptide" evidence="1">
    <location>
        <begin position="1"/>
        <end position="25"/>
    </location>
</feature>
<reference evidence="4 5" key="1">
    <citation type="submission" date="2008-04" db="EMBL/GenBank/DDBJ databases">
        <title>Complete sequence of chromosome of Natranaerobius thermophilus JW/NM-WN-LF.</title>
        <authorList>
            <consortium name="US DOE Joint Genome Institute"/>
            <person name="Copeland A."/>
            <person name="Lucas S."/>
            <person name="Lapidus A."/>
            <person name="Glavina del Rio T."/>
            <person name="Dalin E."/>
            <person name="Tice H."/>
            <person name="Bruce D."/>
            <person name="Goodwin L."/>
            <person name="Pitluck S."/>
            <person name="Chertkov O."/>
            <person name="Brettin T."/>
            <person name="Detter J.C."/>
            <person name="Han C."/>
            <person name="Kuske C.R."/>
            <person name="Schmutz J."/>
            <person name="Larimer F."/>
            <person name="Land M."/>
            <person name="Hauser L."/>
            <person name="Kyrpides N."/>
            <person name="Lykidis A."/>
            <person name="Mesbah N.M."/>
            <person name="Wiegel J."/>
        </authorList>
    </citation>
    <scope>NUCLEOTIDE SEQUENCE [LARGE SCALE GENOMIC DNA]</scope>
    <source>
        <strain evidence="5">ATCC BAA-1301 / DSM 18059 / JW/NM-WN-LF</strain>
    </source>
</reference>
<dbReference type="RefSeq" id="WP_012448520.1">
    <property type="nucleotide sequence ID" value="NC_010718.1"/>
</dbReference>
<proteinExistence type="predicted"/>
<name>B2A7F5_NATTJ</name>
<dbReference type="InterPro" id="IPR012854">
    <property type="entry name" value="Cu_amine_oxidase-like_N"/>
</dbReference>
<reference evidence="4 5" key="2">
    <citation type="journal article" date="2011" name="J. Bacteriol.">
        <title>Complete genome sequence of the anaerobic, halophilic alkalithermophile Natranaerobius thermophilus JW/NM-WN-LF.</title>
        <authorList>
            <person name="Zhao B."/>
            <person name="Mesbah N.M."/>
            <person name="Dalin E."/>
            <person name="Goodwin L."/>
            <person name="Nolan M."/>
            <person name="Pitluck S."/>
            <person name="Chertkov O."/>
            <person name="Brettin T.S."/>
            <person name="Han J."/>
            <person name="Larimer F.W."/>
            <person name="Land M.L."/>
            <person name="Hauser L."/>
            <person name="Kyrpides N."/>
            <person name="Wiegel J."/>
        </authorList>
    </citation>
    <scope>NUCLEOTIDE SEQUENCE [LARGE SCALE GENOMIC DNA]</scope>
    <source>
        <strain evidence="5">ATCC BAA-1301 / DSM 18059 / JW/NM-WN-LF</strain>
    </source>
</reference>
<dbReference type="InterPro" id="IPR036582">
    <property type="entry name" value="Mao_N_sf"/>
</dbReference>
<dbReference type="InterPro" id="IPR046878">
    <property type="entry name" value="Big_14"/>
</dbReference>
<evidence type="ECO:0000259" key="2">
    <source>
        <dbReference type="Pfam" id="PF07833"/>
    </source>
</evidence>
<keyword evidence="1" id="KW-0732">Signal</keyword>
<evidence type="ECO:0000313" key="5">
    <source>
        <dbReference type="Proteomes" id="UP000001683"/>
    </source>
</evidence>
<dbReference type="Gene3D" id="3.30.457.10">
    <property type="entry name" value="Copper amine oxidase-like, N-terminal domain"/>
    <property type="match status" value="1"/>
</dbReference>
<protein>
    <submittedName>
        <fullName evidence="4">Copper amine oxidase domain protein</fullName>
    </submittedName>
</protein>
<evidence type="ECO:0000313" key="4">
    <source>
        <dbReference type="EMBL" id="ACB85664.1"/>
    </source>
</evidence>
<dbReference type="Proteomes" id="UP000001683">
    <property type="component" value="Chromosome"/>
</dbReference>
<feature type="domain" description="Copper amine oxidase-like N-terminal" evidence="2">
    <location>
        <begin position="31"/>
        <end position="139"/>
    </location>
</feature>
<sequence>MSRVTKMVFCILMMAALVTTGFGKAELTADIEGEDINLSDHGAFIKDDGVPFVPVRIIGEKLGAYVHWEQDEQKVYIYPEDKGRFIELELEAAEFIINGETQAMSSSSQLRNNRIQVPLHFINDALEARASWDGNKVSIAQGGEQNPKVEMDTLDEEFEASEDIAFKIKNRGNTELTFARIFKVEYFHEEQNSWEEVELELAWIQDMVMLKPGENHIQKINPEDFAQETKTGSYRILKEVRCFETDQEFLLTEEFQLN</sequence>
<feature type="domain" description="Bacterial Ig-like" evidence="3">
    <location>
        <begin position="146"/>
        <end position="249"/>
    </location>
</feature>